<name>A0A2W5FDL2_9SPHI</name>
<evidence type="ECO:0000256" key="1">
    <source>
        <dbReference type="ARBA" id="ARBA00093770"/>
    </source>
</evidence>
<feature type="non-terminal residue" evidence="2">
    <location>
        <position position="93"/>
    </location>
</feature>
<evidence type="ECO:0000313" key="2">
    <source>
        <dbReference type="EMBL" id="PZP52404.1"/>
    </source>
</evidence>
<gene>
    <name evidence="2" type="ORF">DI598_00815</name>
</gene>
<dbReference type="Pfam" id="PF11307">
    <property type="entry name" value="DUF3109"/>
    <property type="match status" value="1"/>
</dbReference>
<sequence>MILIDDKLIGDEIVEAHFVCDLSRCKGGCCEDGDAGAPLEKKELKEIDKHYHSFLPYMSPEGMQEIEIQGKYVYTEEFGWVTPTIDGGICAYG</sequence>
<evidence type="ECO:0000313" key="3">
    <source>
        <dbReference type="Proteomes" id="UP000249645"/>
    </source>
</evidence>
<dbReference type="AlphaFoldDB" id="A0A2W5FDL2"/>
<dbReference type="EMBL" id="QFOI01000005">
    <property type="protein sequence ID" value="PZP52404.1"/>
    <property type="molecule type" value="Genomic_DNA"/>
</dbReference>
<dbReference type="InterPro" id="IPR021458">
    <property type="entry name" value="Rv0495c"/>
</dbReference>
<comment type="caution">
    <text evidence="2">The sequence shown here is derived from an EMBL/GenBank/DDBJ whole genome shotgun (WGS) entry which is preliminary data.</text>
</comment>
<dbReference type="Proteomes" id="UP000249645">
    <property type="component" value="Unassembled WGS sequence"/>
</dbReference>
<comment type="similarity">
    <text evidence="1">Belongs to the Rv0495c family.</text>
</comment>
<proteinExistence type="inferred from homology"/>
<accession>A0A2W5FDL2</accession>
<reference evidence="2 3" key="1">
    <citation type="submission" date="2017-11" db="EMBL/GenBank/DDBJ databases">
        <title>Infants hospitalized years apart are colonized by the same room-sourced microbial strains.</title>
        <authorList>
            <person name="Brooks B."/>
            <person name="Olm M.R."/>
            <person name="Firek B.A."/>
            <person name="Baker R."/>
            <person name="Thomas B.C."/>
            <person name="Morowitz M.J."/>
            <person name="Banfield J.F."/>
        </authorList>
    </citation>
    <scope>NUCLEOTIDE SEQUENCE [LARGE SCALE GENOMIC DNA]</scope>
    <source>
        <strain evidence="2">S2_009_000_R2_76</strain>
    </source>
</reference>
<organism evidence="2 3">
    <name type="scientific">Pseudopedobacter saltans</name>
    <dbReference type="NCBI Taxonomy" id="151895"/>
    <lineage>
        <taxon>Bacteria</taxon>
        <taxon>Pseudomonadati</taxon>
        <taxon>Bacteroidota</taxon>
        <taxon>Sphingobacteriia</taxon>
        <taxon>Sphingobacteriales</taxon>
        <taxon>Sphingobacteriaceae</taxon>
        <taxon>Pseudopedobacter</taxon>
    </lineage>
</organism>
<protein>
    <submittedName>
        <fullName evidence="2">DUF3109 domain-containing protein</fullName>
    </submittedName>
</protein>